<dbReference type="EMBL" id="BLAF01000012">
    <property type="protein sequence ID" value="GES19539.1"/>
    <property type="molecule type" value="Genomic_DNA"/>
</dbReference>
<sequence>MTRETVLITGGARGQGRSHALGFAARGADVAVLDIGQPIDGLPYELATSDDLRETADLVARTGVRGLAVACDVRDPAQVQAAAGTVLAEFGHIDTLVLNHGIWSTGRFWEVEEEAWTSTFDVNVNGSWRVARAVAPSMIQRRAGNIVIIGSTSATTPTQNYAHYAASKAALVQLTKIFAAELGEFGVRVNSVSPGLVDTPMVNFQAVYDRVRPGASREEFLQGGYAMTLLAGRRQLDPSAVTAAVLWLVSAQAADITGLDLVIDAGNRLLPRHNPRPWTPEGNVS</sequence>
<dbReference type="PRINTS" id="PR00081">
    <property type="entry name" value="GDHRDH"/>
</dbReference>
<evidence type="ECO:0000313" key="3">
    <source>
        <dbReference type="EMBL" id="GES19539.1"/>
    </source>
</evidence>
<dbReference type="FunFam" id="3.40.50.720:FF:000084">
    <property type="entry name" value="Short-chain dehydrogenase reductase"/>
    <property type="match status" value="1"/>
</dbReference>
<dbReference type="PRINTS" id="PR00080">
    <property type="entry name" value="SDRFAMILY"/>
</dbReference>
<dbReference type="GO" id="GO:0016491">
    <property type="term" value="F:oxidoreductase activity"/>
    <property type="evidence" value="ECO:0007669"/>
    <property type="project" value="UniProtKB-KW"/>
</dbReference>
<dbReference type="SUPFAM" id="SSF51735">
    <property type="entry name" value="NAD(P)-binding Rossmann-fold domains"/>
    <property type="match status" value="1"/>
</dbReference>
<proteinExistence type="inferred from homology"/>
<protein>
    <submittedName>
        <fullName evidence="3">3-ketoacyl-ACP reductase</fullName>
    </submittedName>
</protein>
<dbReference type="Proteomes" id="UP000377595">
    <property type="component" value="Unassembled WGS sequence"/>
</dbReference>
<dbReference type="CDD" id="cd05233">
    <property type="entry name" value="SDR_c"/>
    <property type="match status" value="1"/>
</dbReference>
<reference evidence="3 4" key="1">
    <citation type="submission" date="2019-10" db="EMBL/GenBank/DDBJ databases">
        <title>Whole genome shotgun sequence of Acrocarpospora pleiomorpha NBRC 16267.</title>
        <authorList>
            <person name="Ichikawa N."/>
            <person name="Kimura A."/>
            <person name="Kitahashi Y."/>
            <person name="Komaki H."/>
            <person name="Oguchi A."/>
        </authorList>
    </citation>
    <scope>NUCLEOTIDE SEQUENCE [LARGE SCALE GENOMIC DNA]</scope>
    <source>
        <strain evidence="3 4">NBRC 16267</strain>
    </source>
</reference>
<dbReference type="Pfam" id="PF13561">
    <property type="entry name" value="adh_short_C2"/>
    <property type="match status" value="1"/>
</dbReference>
<keyword evidence="4" id="KW-1185">Reference proteome</keyword>
<name>A0A5M3XH76_9ACTN</name>
<dbReference type="Gene3D" id="3.40.50.720">
    <property type="entry name" value="NAD(P)-binding Rossmann-like Domain"/>
    <property type="match status" value="1"/>
</dbReference>
<gene>
    <name evidence="3" type="ORF">Aple_024350</name>
</gene>
<dbReference type="PANTHER" id="PTHR24321">
    <property type="entry name" value="DEHYDROGENASES, SHORT CHAIN"/>
    <property type="match status" value="1"/>
</dbReference>
<evidence type="ECO:0000256" key="2">
    <source>
        <dbReference type="ARBA" id="ARBA00023002"/>
    </source>
</evidence>
<organism evidence="3 4">
    <name type="scientific">Acrocarpospora pleiomorpha</name>
    <dbReference type="NCBI Taxonomy" id="90975"/>
    <lineage>
        <taxon>Bacteria</taxon>
        <taxon>Bacillati</taxon>
        <taxon>Actinomycetota</taxon>
        <taxon>Actinomycetes</taxon>
        <taxon>Streptosporangiales</taxon>
        <taxon>Streptosporangiaceae</taxon>
        <taxon>Acrocarpospora</taxon>
    </lineage>
</organism>
<evidence type="ECO:0000313" key="4">
    <source>
        <dbReference type="Proteomes" id="UP000377595"/>
    </source>
</evidence>
<dbReference type="InterPro" id="IPR036291">
    <property type="entry name" value="NAD(P)-bd_dom_sf"/>
</dbReference>
<keyword evidence="2" id="KW-0560">Oxidoreductase</keyword>
<dbReference type="PROSITE" id="PS00061">
    <property type="entry name" value="ADH_SHORT"/>
    <property type="match status" value="1"/>
</dbReference>
<dbReference type="RefSeq" id="WP_170321419.1">
    <property type="nucleotide sequence ID" value="NZ_BAAAHM010000022.1"/>
</dbReference>
<accession>A0A5M3XH76</accession>
<dbReference type="PANTHER" id="PTHR24321:SF8">
    <property type="entry name" value="ESTRADIOL 17-BETA-DEHYDROGENASE 8-RELATED"/>
    <property type="match status" value="1"/>
</dbReference>
<dbReference type="InterPro" id="IPR020904">
    <property type="entry name" value="Sc_DH/Rdtase_CS"/>
</dbReference>
<dbReference type="AlphaFoldDB" id="A0A5M3XH76"/>
<comment type="similarity">
    <text evidence="1">Belongs to the short-chain dehydrogenases/reductases (SDR) family.</text>
</comment>
<evidence type="ECO:0000256" key="1">
    <source>
        <dbReference type="ARBA" id="ARBA00006484"/>
    </source>
</evidence>
<comment type="caution">
    <text evidence="3">The sequence shown here is derived from an EMBL/GenBank/DDBJ whole genome shotgun (WGS) entry which is preliminary data.</text>
</comment>
<dbReference type="InterPro" id="IPR002347">
    <property type="entry name" value="SDR_fam"/>
</dbReference>